<reference evidence="1 2" key="1">
    <citation type="submission" date="2022-01" db="EMBL/GenBank/DDBJ databases">
        <title>A high-quality chromosome-level genome assembly of rohu carp, Labeo rohita.</title>
        <authorList>
            <person name="Arick M.A. II"/>
            <person name="Hsu C.-Y."/>
            <person name="Magbanua Z."/>
            <person name="Pechanova O."/>
            <person name="Grover C."/>
            <person name="Miller E."/>
            <person name="Thrash A."/>
            <person name="Ezzel L."/>
            <person name="Alam S."/>
            <person name="Benzie J."/>
            <person name="Hamilton M."/>
            <person name="Karsi A."/>
            <person name="Lawrence M.L."/>
            <person name="Peterson D.G."/>
        </authorList>
    </citation>
    <scope>NUCLEOTIDE SEQUENCE [LARGE SCALE GENOMIC DNA]</scope>
    <source>
        <strain evidence="2">BAU-BD-2019</strain>
        <tissue evidence="1">Blood</tissue>
    </source>
</reference>
<keyword evidence="2" id="KW-1185">Reference proteome</keyword>
<dbReference type="InterPro" id="IPR043253">
    <property type="entry name" value="NmS"/>
</dbReference>
<dbReference type="PANTHER" id="PTHR32414:SF2">
    <property type="entry name" value="NEUROMEDIN-S"/>
    <property type="match status" value="1"/>
</dbReference>
<dbReference type="EMBL" id="JACTAM010000009">
    <property type="protein sequence ID" value="KAI2660970.1"/>
    <property type="molecule type" value="Genomic_DNA"/>
</dbReference>
<accession>A0ABQ8MDL0</accession>
<evidence type="ECO:0000313" key="1">
    <source>
        <dbReference type="EMBL" id="KAI2660970.1"/>
    </source>
</evidence>
<dbReference type="Proteomes" id="UP000830375">
    <property type="component" value="Unassembled WGS sequence"/>
</dbReference>
<organism evidence="1 2">
    <name type="scientific">Labeo rohita</name>
    <name type="common">Indian major carp</name>
    <name type="synonym">Cyprinus rohita</name>
    <dbReference type="NCBI Taxonomy" id="84645"/>
    <lineage>
        <taxon>Eukaryota</taxon>
        <taxon>Metazoa</taxon>
        <taxon>Chordata</taxon>
        <taxon>Craniata</taxon>
        <taxon>Vertebrata</taxon>
        <taxon>Euteleostomi</taxon>
        <taxon>Actinopterygii</taxon>
        <taxon>Neopterygii</taxon>
        <taxon>Teleostei</taxon>
        <taxon>Ostariophysi</taxon>
        <taxon>Cypriniformes</taxon>
        <taxon>Cyprinidae</taxon>
        <taxon>Labeoninae</taxon>
        <taxon>Labeonini</taxon>
        <taxon>Labeo</taxon>
    </lineage>
</organism>
<protein>
    <submittedName>
        <fullName evidence="1">Neuromedin-S</fullName>
    </submittedName>
</protein>
<comment type="caution">
    <text evidence="1">The sequence shown here is derived from an EMBL/GenBank/DDBJ whole genome shotgun (WGS) entry which is preliminary data.</text>
</comment>
<proteinExistence type="predicted"/>
<evidence type="ECO:0000313" key="2">
    <source>
        <dbReference type="Proteomes" id="UP000830375"/>
    </source>
</evidence>
<dbReference type="PANTHER" id="PTHR32414">
    <property type="entry name" value="NEUROMEDIN-S"/>
    <property type="match status" value="1"/>
</dbReference>
<name>A0ABQ8MDL0_LABRO</name>
<gene>
    <name evidence="1" type="ORF">H4Q32_008671</name>
</gene>
<sequence length="183" mass="20756">MRDFIPPASARVHFTSSSGADELTSPDRGTERIMGSSCQRHFALFCSLVYFISSFRSAVESYPNPLTDCDDYGDYIQGSSVLSTLCGVEWRNQDQVSVVHTRVFSVCSLIVSARLNSLTVFLQEQIQNVFKRFLFHYSKAHNSVGSVEREAHSVHPLMRLSPKLSLRRKKQQVWTPFSFASCY</sequence>